<name>A0A0V1DS85_TRIPS</name>
<dbReference type="Proteomes" id="UP000054632">
    <property type="component" value="Unassembled WGS sequence"/>
</dbReference>
<accession>A0A0V1DS85</accession>
<reference evidence="3 4" key="1">
    <citation type="submission" date="2015-01" db="EMBL/GenBank/DDBJ databases">
        <title>Evolution of Trichinella species and genotypes.</title>
        <authorList>
            <person name="Korhonen P.K."/>
            <person name="Edoardo P."/>
            <person name="Giuseppe L.R."/>
            <person name="Gasser R.B."/>
        </authorList>
    </citation>
    <scope>NUCLEOTIDE SEQUENCE [LARGE SCALE GENOMIC DNA]</scope>
    <source>
        <strain evidence="1">ISS13</strain>
        <strain evidence="2">ISS470</strain>
    </source>
</reference>
<dbReference type="EMBL" id="JYDT01000635">
    <property type="protein sequence ID" value="KRY80277.1"/>
    <property type="molecule type" value="Genomic_DNA"/>
</dbReference>
<dbReference type="EMBL" id="JYDR01000461">
    <property type="protein sequence ID" value="KRY64362.1"/>
    <property type="molecule type" value="Genomic_DNA"/>
</dbReference>
<organism evidence="1 3">
    <name type="scientific">Trichinella pseudospiralis</name>
    <name type="common">Parasitic roundworm</name>
    <dbReference type="NCBI Taxonomy" id="6337"/>
    <lineage>
        <taxon>Eukaryota</taxon>
        <taxon>Metazoa</taxon>
        <taxon>Ecdysozoa</taxon>
        <taxon>Nematoda</taxon>
        <taxon>Enoplea</taxon>
        <taxon>Dorylaimia</taxon>
        <taxon>Trichinellida</taxon>
        <taxon>Trichinellidae</taxon>
        <taxon>Trichinella</taxon>
    </lineage>
</organism>
<comment type="caution">
    <text evidence="1">The sequence shown here is derived from an EMBL/GenBank/DDBJ whole genome shotgun (WGS) entry which is preliminary data.</text>
</comment>
<evidence type="ECO:0000313" key="1">
    <source>
        <dbReference type="EMBL" id="KRY64362.1"/>
    </source>
</evidence>
<keyword evidence="4" id="KW-1185">Reference proteome</keyword>
<gene>
    <name evidence="1" type="ORF">T4A_12605</name>
    <name evidence="2" type="ORF">T4D_5530</name>
</gene>
<protein>
    <submittedName>
        <fullName evidence="1">Uncharacterized protein</fullName>
    </submittedName>
</protein>
<sequence length="38" mass="4144">MKNETLLFTILIIPNMKEHNCITSIGVETSACSYSIAG</sequence>
<evidence type="ECO:0000313" key="4">
    <source>
        <dbReference type="Proteomes" id="UP000054995"/>
    </source>
</evidence>
<proteinExistence type="predicted"/>
<evidence type="ECO:0000313" key="2">
    <source>
        <dbReference type="EMBL" id="KRY80277.1"/>
    </source>
</evidence>
<evidence type="ECO:0000313" key="3">
    <source>
        <dbReference type="Proteomes" id="UP000054632"/>
    </source>
</evidence>
<dbReference type="Proteomes" id="UP000054995">
    <property type="component" value="Unassembled WGS sequence"/>
</dbReference>
<dbReference type="AlphaFoldDB" id="A0A0V1DS85"/>